<evidence type="ECO:0000256" key="3">
    <source>
        <dbReference type="ARBA" id="ARBA00023163"/>
    </source>
</evidence>
<accession>A0ABN3BYF4</accession>
<dbReference type="EMBL" id="BAAAQW010000008">
    <property type="protein sequence ID" value="GAA2201893.1"/>
    <property type="molecule type" value="Genomic_DNA"/>
</dbReference>
<feature type="region of interest" description="Disordered" evidence="4">
    <location>
        <begin position="140"/>
        <end position="160"/>
    </location>
</feature>
<sequence>MVTDIFAVIADRTRRDILDTLRSGDKAVGELVEALAASQPTVSKHLKVLRDAGLVTTRAVGQKRYYTLRLEPLDDVGAWLAGLRTTPESPAPDASSPAAAAEDGTRGRDGLALAGGVALADATVADAAFAAADGRHADDGLGAADSPASPMGRPEPAAAEVREAPLARAEPIEATTTTGDELVLVPAAVVPAPVQKPSAAGDHSRPAQIQRTVERTVERAAARATEIMANLPKFGRRGK</sequence>
<evidence type="ECO:0000256" key="4">
    <source>
        <dbReference type="SAM" id="MobiDB-lite"/>
    </source>
</evidence>
<evidence type="ECO:0000259" key="5">
    <source>
        <dbReference type="PROSITE" id="PS50987"/>
    </source>
</evidence>
<dbReference type="Proteomes" id="UP001500432">
    <property type="component" value="Unassembled WGS sequence"/>
</dbReference>
<feature type="compositionally biased region" description="Low complexity" evidence="4">
    <location>
        <begin position="87"/>
        <end position="102"/>
    </location>
</feature>
<gene>
    <name evidence="6" type="ORF">GCM10009849_28110</name>
</gene>
<dbReference type="RefSeq" id="WP_344300382.1">
    <property type="nucleotide sequence ID" value="NZ_BAAAQW010000008.1"/>
</dbReference>
<keyword evidence="3" id="KW-0804">Transcription</keyword>
<dbReference type="SUPFAM" id="SSF46785">
    <property type="entry name" value="Winged helix' DNA-binding domain"/>
    <property type="match status" value="1"/>
</dbReference>
<dbReference type="PRINTS" id="PR00778">
    <property type="entry name" value="HTHARSR"/>
</dbReference>
<dbReference type="PROSITE" id="PS50987">
    <property type="entry name" value="HTH_ARSR_2"/>
    <property type="match status" value="1"/>
</dbReference>
<dbReference type="CDD" id="cd00090">
    <property type="entry name" value="HTH_ARSR"/>
    <property type="match status" value="1"/>
</dbReference>
<evidence type="ECO:0000313" key="7">
    <source>
        <dbReference type="Proteomes" id="UP001500432"/>
    </source>
</evidence>
<name>A0ABN3BYF4_9MICC</name>
<feature type="domain" description="HTH arsR-type" evidence="5">
    <location>
        <begin position="1"/>
        <end position="88"/>
    </location>
</feature>
<keyword evidence="7" id="KW-1185">Reference proteome</keyword>
<proteinExistence type="predicted"/>
<dbReference type="SMART" id="SM00418">
    <property type="entry name" value="HTH_ARSR"/>
    <property type="match status" value="1"/>
</dbReference>
<dbReference type="InterPro" id="IPR036390">
    <property type="entry name" value="WH_DNA-bd_sf"/>
</dbReference>
<dbReference type="Gene3D" id="1.10.10.10">
    <property type="entry name" value="Winged helix-like DNA-binding domain superfamily/Winged helix DNA-binding domain"/>
    <property type="match status" value="1"/>
</dbReference>
<dbReference type="Pfam" id="PF01022">
    <property type="entry name" value="HTH_5"/>
    <property type="match status" value="1"/>
</dbReference>
<dbReference type="InterPro" id="IPR001845">
    <property type="entry name" value="HTH_ArsR_DNA-bd_dom"/>
</dbReference>
<dbReference type="PANTHER" id="PTHR33154:SF33">
    <property type="entry name" value="TRANSCRIPTIONAL REPRESSOR SDPR"/>
    <property type="match status" value="1"/>
</dbReference>
<dbReference type="InterPro" id="IPR051081">
    <property type="entry name" value="HTH_MetalResp_TranReg"/>
</dbReference>
<keyword evidence="1" id="KW-0805">Transcription regulation</keyword>
<comment type="caution">
    <text evidence="6">The sequence shown here is derived from an EMBL/GenBank/DDBJ whole genome shotgun (WGS) entry which is preliminary data.</text>
</comment>
<feature type="region of interest" description="Disordered" evidence="4">
    <location>
        <begin position="84"/>
        <end position="107"/>
    </location>
</feature>
<protein>
    <recommendedName>
        <fullName evidence="5">HTH arsR-type domain-containing protein</fullName>
    </recommendedName>
</protein>
<reference evidence="6 7" key="1">
    <citation type="journal article" date="2019" name="Int. J. Syst. Evol. Microbiol.">
        <title>The Global Catalogue of Microorganisms (GCM) 10K type strain sequencing project: providing services to taxonomists for standard genome sequencing and annotation.</title>
        <authorList>
            <consortium name="The Broad Institute Genomics Platform"/>
            <consortium name="The Broad Institute Genome Sequencing Center for Infectious Disease"/>
            <person name="Wu L."/>
            <person name="Ma J."/>
        </authorList>
    </citation>
    <scope>NUCLEOTIDE SEQUENCE [LARGE SCALE GENOMIC DNA]</scope>
    <source>
        <strain evidence="6 7">JCM 16034</strain>
    </source>
</reference>
<dbReference type="InterPro" id="IPR036388">
    <property type="entry name" value="WH-like_DNA-bd_sf"/>
</dbReference>
<keyword evidence="2" id="KW-0238">DNA-binding</keyword>
<evidence type="ECO:0000256" key="2">
    <source>
        <dbReference type="ARBA" id="ARBA00023125"/>
    </source>
</evidence>
<dbReference type="NCBIfam" id="NF033788">
    <property type="entry name" value="HTH_metalloreg"/>
    <property type="match status" value="1"/>
</dbReference>
<organism evidence="6 7">
    <name type="scientific">Sinomonas flava</name>
    <dbReference type="NCBI Taxonomy" id="496857"/>
    <lineage>
        <taxon>Bacteria</taxon>
        <taxon>Bacillati</taxon>
        <taxon>Actinomycetota</taxon>
        <taxon>Actinomycetes</taxon>
        <taxon>Micrococcales</taxon>
        <taxon>Micrococcaceae</taxon>
        <taxon>Sinomonas</taxon>
    </lineage>
</organism>
<evidence type="ECO:0000256" key="1">
    <source>
        <dbReference type="ARBA" id="ARBA00023015"/>
    </source>
</evidence>
<dbReference type="InterPro" id="IPR011991">
    <property type="entry name" value="ArsR-like_HTH"/>
</dbReference>
<dbReference type="PANTHER" id="PTHR33154">
    <property type="entry name" value="TRANSCRIPTIONAL REGULATOR, ARSR FAMILY"/>
    <property type="match status" value="1"/>
</dbReference>
<evidence type="ECO:0000313" key="6">
    <source>
        <dbReference type="EMBL" id="GAA2201893.1"/>
    </source>
</evidence>